<dbReference type="SUPFAM" id="SSF46689">
    <property type="entry name" value="Homeodomain-like"/>
    <property type="match status" value="1"/>
</dbReference>
<evidence type="ECO:0000256" key="2">
    <source>
        <dbReference type="ARBA" id="ARBA00023125"/>
    </source>
</evidence>
<dbReference type="Pfam" id="PF03184">
    <property type="entry name" value="DDE_1"/>
    <property type="match status" value="1"/>
</dbReference>
<feature type="domain" description="HTH CENPB-type" evidence="4">
    <location>
        <begin position="57"/>
        <end position="127"/>
    </location>
</feature>
<dbReference type="EMBL" id="JACBAF010001462">
    <property type="protein sequence ID" value="KAF7174547.1"/>
    <property type="molecule type" value="Genomic_DNA"/>
</dbReference>
<accession>A0A8H6QMI9</accession>
<gene>
    <name evidence="5" type="ORF">CNMCM5793_008095</name>
    <name evidence="6" type="ORF">CNMCM6106_009079</name>
</gene>
<evidence type="ECO:0000313" key="8">
    <source>
        <dbReference type="Proteomes" id="UP000662466"/>
    </source>
</evidence>
<comment type="caution">
    <text evidence="6">The sequence shown here is derived from an EMBL/GenBank/DDBJ whole genome shotgun (WGS) entry which is preliminary data.</text>
</comment>
<comment type="subcellular location">
    <subcellularLocation>
        <location evidence="1">Nucleus</location>
    </subcellularLocation>
</comment>
<dbReference type="SMART" id="SM00674">
    <property type="entry name" value="CENPB"/>
    <property type="match status" value="1"/>
</dbReference>
<dbReference type="EMBL" id="JACBAD010001462">
    <property type="protein sequence ID" value="KAF7139767.1"/>
    <property type="molecule type" value="Genomic_DNA"/>
</dbReference>
<sequence>MPRKTADPVIKSEDRIQLALKAFKNGQFKSIRAAAAAYDVPYRTLTYRINGRKSRTDVPANCQKLSNLEEASLKKWILDMDERGLPPTHATVRKMADLLLSHQKPGTSTGKNWVSNFIKRHDDLISKYTRKYDYQRAKCEDPEIIKQWFNVVQNTIVKYGILEQDIYNFDETGFQMGVASTAKVITASRHRNSRVQAIQPGNREWVTVIESINASGWSLPPMIIFSGKVHQSQLYQDIDPEWLIGLSDNGWTNNELGLLWLEKVFEKHTAQRTLGRHRLLILDGHASHESAEFDLFCKNHYIIPLYMPSHSSHKLQPLDVGCFAPLKEAYGMQRSTKGLIVQKYPQWI</sequence>
<dbReference type="InterPro" id="IPR009057">
    <property type="entry name" value="Homeodomain-like_sf"/>
</dbReference>
<dbReference type="Gene3D" id="3.30.420.10">
    <property type="entry name" value="Ribonuclease H-like superfamily/Ribonuclease H"/>
    <property type="match status" value="1"/>
</dbReference>
<protein>
    <recommendedName>
        <fullName evidence="4">HTH CENPB-type domain-containing protein</fullName>
    </recommendedName>
</protein>
<evidence type="ECO:0000256" key="1">
    <source>
        <dbReference type="ARBA" id="ARBA00004123"/>
    </source>
</evidence>
<dbReference type="InterPro" id="IPR004875">
    <property type="entry name" value="DDE_SF_endonuclease_dom"/>
</dbReference>
<keyword evidence="3" id="KW-0539">Nucleus</keyword>
<dbReference type="Gene3D" id="1.10.10.60">
    <property type="entry name" value="Homeodomain-like"/>
    <property type="match status" value="1"/>
</dbReference>
<evidence type="ECO:0000259" key="4">
    <source>
        <dbReference type="PROSITE" id="PS51253"/>
    </source>
</evidence>
<dbReference type="Pfam" id="PF05225">
    <property type="entry name" value="HTH_psq"/>
    <property type="match status" value="1"/>
</dbReference>
<dbReference type="InterPro" id="IPR006600">
    <property type="entry name" value="HTH_CenpB_DNA-bd_dom"/>
</dbReference>
<dbReference type="InterPro" id="IPR036397">
    <property type="entry name" value="RNaseH_sf"/>
</dbReference>
<dbReference type="AlphaFoldDB" id="A0A8H6QMI9"/>
<name>A0A8H6QMI9_9EURO</name>
<evidence type="ECO:0000313" key="7">
    <source>
        <dbReference type="Proteomes" id="UP000630445"/>
    </source>
</evidence>
<keyword evidence="2" id="KW-0238">DNA-binding</keyword>
<organism evidence="6 8">
    <name type="scientific">Aspergillus hiratsukae</name>
    <dbReference type="NCBI Taxonomy" id="1194566"/>
    <lineage>
        <taxon>Eukaryota</taxon>
        <taxon>Fungi</taxon>
        <taxon>Dikarya</taxon>
        <taxon>Ascomycota</taxon>
        <taxon>Pezizomycotina</taxon>
        <taxon>Eurotiomycetes</taxon>
        <taxon>Eurotiomycetidae</taxon>
        <taxon>Eurotiales</taxon>
        <taxon>Aspergillaceae</taxon>
        <taxon>Aspergillus</taxon>
        <taxon>Aspergillus subgen. Fumigati</taxon>
    </lineage>
</organism>
<dbReference type="OrthoDB" id="4207519at2759"/>
<dbReference type="Pfam" id="PF03221">
    <property type="entry name" value="HTH_Tnp_Tc5"/>
    <property type="match status" value="1"/>
</dbReference>
<dbReference type="PANTHER" id="PTHR19303">
    <property type="entry name" value="TRANSPOSON"/>
    <property type="match status" value="1"/>
</dbReference>
<evidence type="ECO:0000313" key="5">
    <source>
        <dbReference type="EMBL" id="KAF7139767.1"/>
    </source>
</evidence>
<evidence type="ECO:0000313" key="6">
    <source>
        <dbReference type="EMBL" id="KAF7174547.1"/>
    </source>
</evidence>
<reference evidence="6" key="1">
    <citation type="submission" date="2020-06" db="EMBL/GenBank/DDBJ databases">
        <title>Draft genome sequences of strains closely related to Aspergillus parafelis and Aspergillus hiratsukae.</title>
        <authorList>
            <person name="Dos Santos R.A.C."/>
            <person name="Rivero-Menendez O."/>
            <person name="Steenwyk J.L."/>
            <person name="Mead M.E."/>
            <person name="Goldman G.H."/>
            <person name="Alastruey-Izquierdo A."/>
            <person name="Rokas A."/>
        </authorList>
    </citation>
    <scope>NUCLEOTIDE SEQUENCE</scope>
    <source>
        <strain evidence="5">CNM-CM5793</strain>
        <strain evidence="6">CNM-CM6106</strain>
    </source>
</reference>
<dbReference type="GO" id="GO:0003677">
    <property type="term" value="F:DNA binding"/>
    <property type="evidence" value="ECO:0007669"/>
    <property type="project" value="UniProtKB-KW"/>
</dbReference>
<proteinExistence type="predicted"/>
<dbReference type="InterPro" id="IPR050863">
    <property type="entry name" value="CenT-Element_Derived"/>
</dbReference>
<dbReference type="InterPro" id="IPR007889">
    <property type="entry name" value="HTH_Psq"/>
</dbReference>
<evidence type="ECO:0000256" key="3">
    <source>
        <dbReference type="ARBA" id="ARBA00023242"/>
    </source>
</evidence>
<keyword evidence="7" id="KW-1185">Reference proteome</keyword>
<dbReference type="PROSITE" id="PS51253">
    <property type="entry name" value="HTH_CENPB"/>
    <property type="match status" value="1"/>
</dbReference>
<dbReference type="Proteomes" id="UP000662466">
    <property type="component" value="Unassembled WGS sequence"/>
</dbReference>
<dbReference type="GO" id="GO:0005634">
    <property type="term" value="C:nucleus"/>
    <property type="evidence" value="ECO:0007669"/>
    <property type="project" value="UniProtKB-SubCell"/>
</dbReference>
<dbReference type="Proteomes" id="UP000630445">
    <property type="component" value="Unassembled WGS sequence"/>
</dbReference>
<dbReference type="PANTHER" id="PTHR19303:SF74">
    <property type="entry name" value="POGO TRANSPOSABLE ELEMENT WITH KRAB DOMAIN"/>
    <property type="match status" value="1"/>
</dbReference>